<reference evidence="1" key="2">
    <citation type="submission" date="2022-06" db="UniProtKB">
        <authorList>
            <consortium name="EnsemblMetazoa"/>
        </authorList>
    </citation>
    <scope>IDENTIFICATION</scope>
    <source>
        <strain evidence="1">PS312</strain>
    </source>
</reference>
<name>A0A2A6C150_PRIPA</name>
<protein>
    <submittedName>
        <fullName evidence="1">Uncharacterized protein</fullName>
    </submittedName>
</protein>
<organism evidence="1 2">
    <name type="scientific">Pristionchus pacificus</name>
    <name type="common">Parasitic nematode worm</name>
    <dbReference type="NCBI Taxonomy" id="54126"/>
    <lineage>
        <taxon>Eukaryota</taxon>
        <taxon>Metazoa</taxon>
        <taxon>Ecdysozoa</taxon>
        <taxon>Nematoda</taxon>
        <taxon>Chromadorea</taxon>
        <taxon>Rhabditida</taxon>
        <taxon>Rhabditina</taxon>
        <taxon>Diplogasteromorpha</taxon>
        <taxon>Diplogasteroidea</taxon>
        <taxon>Neodiplogasteridae</taxon>
        <taxon>Pristionchus</taxon>
    </lineage>
</organism>
<reference evidence="2" key="1">
    <citation type="journal article" date="2008" name="Nat. Genet.">
        <title>The Pristionchus pacificus genome provides a unique perspective on nematode lifestyle and parasitism.</title>
        <authorList>
            <person name="Dieterich C."/>
            <person name="Clifton S.W."/>
            <person name="Schuster L.N."/>
            <person name="Chinwalla A."/>
            <person name="Delehaunty K."/>
            <person name="Dinkelacker I."/>
            <person name="Fulton L."/>
            <person name="Fulton R."/>
            <person name="Godfrey J."/>
            <person name="Minx P."/>
            <person name="Mitreva M."/>
            <person name="Roeseler W."/>
            <person name="Tian H."/>
            <person name="Witte H."/>
            <person name="Yang S.P."/>
            <person name="Wilson R.K."/>
            <person name="Sommer R.J."/>
        </authorList>
    </citation>
    <scope>NUCLEOTIDE SEQUENCE [LARGE SCALE GENOMIC DNA]</scope>
    <source>
        <strain evidence="2">PS312</strain>
    </source>
</reference>
<dbReference type="Proteomes" id="UP000005239">
    <property type="component" value="Unassembled WGS sequence"/>
</dbReference>
<evidence type="ECO:0000313" key="2">
    <source>
        <dbReference type="Proteomes" id="UP000005239"/>
    </source>
</evidence>
<accession>A0A2A6C150</accession>
<sequence>MDQCVMRMIPLPGRFACLYIWVVPSHLTGPISIASASFSTKDQSEEKPSLTMNGLQCGRSHVRTMIPAEFQLPDKKSARMNRNVDSMCKHTRHEDGDNVEYTKADSHRKYVCYSGRVRNTD</sequence>
<gene>
    <name evidence="1" type="primary">WBGene00284298</name>
</gene>
<dbReference type="AlphaFoldDB" id="A0A2A6C150"/>
<proteinExistence type="predicted"/>
<keyword evidence="2" id="KW-1185">Reference proteome</keyword>
<dbReference type="EnsemblMetazoa" id="PPA45929.1">
    <property type="protein sequence ID" value="PPA45929.1"/>
    <property type="gene ID" value="WBGene00284298"/>
</dbReference>
<evidence type="ECO:0000313" key="1">
    <source>
        <dbReference type="EnsemblMetazoa" id="PPA45929.1"/>
    </source>
</evidence>
<accession>A0A8R1V4Y8</accession>